<comment type="caution">
    <text evidence="3">The sequence shown here is derived from an EMBL/GenBank/DDBJ whole genome shotgun (WGS) entry which is preliminary data.</text>
</comment>
<dbReference type="InterPro" id="IPR011010">
    <property type="entry name" value="DNA_brk_join_enz"/>
</dbReference>
<dbReference type="InterPro" id="IPR013762">
    <property type="entry name" value="Integrase-like_cat_sf"/>
</dbReference>
<organism evidence="3 4">
    <name type="scientific">Winogradskya humida</name>
    <dbReference type="NCBI Taxonomy" id="113566"/>
    <lineage>
        <taxon>Bacteria</taxon>
        <taxon>Bacillati</taxon>
        <taxon>Actinomycetota</taxon>
        <taxon>Actinomycetes</taxon>
        <taxon>Micromonosporales</taxon>
        <taxon>Micromonosporaceae</taxon>
        <taxon>Winogradskya</taxon>
    </lineage>
</organism>
<keyword evidence="1" id="KW-0233">DNA recombination</keyword>
<dbReference type="Pfam" id="PF00589">
    <property type="entry name" value="Phage_integrase"/>
    <property type="match status" value="1"/>
</dbReference>
<dbReference type="EMBL" id="BOMN01000142">
    <property type="protein sequence ID" value="GIE26381.1"/>
    <property type="molecule type" value="Genomic_DNA"/>
</dbReference>
<feature type="domain" description="Tyr recombinase" evidence="2">
    <location>
        <begin position="450"/>
        <end position="661"/>
    </location>
</feature>
<dbReference type="CDD" id="cd00397">
    <property type="entry name" value="DNA_BRE_C"/>
    <property type="match status" value="1"/>
</dbReference>
<reference evidence="3 4" key="1">
    <citation type="submission" date="2021-01" db="EMBL/GenBank/DDBJ databases">
        <title>Whole genome shotgun sequence of Actinoplanes humidus NBRC 14915.</title>
        <authorList>
            <person name="Komaki H."/>
            <person name="Tamura T."/>
        </authorList>
    </citation>
    <scope>NUCLEOTIDE SEQUENCE [LARGE SCALE GENOMIC DNA]</scope>
    <source>
        <strain evidence="3 4">NBRC 14915</strain>
    </source>
</reference>
<proteinExistence type="predicted"/>
<protein>
    <submittedName>
        <fullName evidence="3">Integrase</fullName>
    </submittedName>
</protein>
<accession>A0ABQ4A691</accession>
<dbReference type="Gene3D" id="1.10.443.10">
    <property type="entry name" value="Intergrase catalytic core"/>
    <property type="match status" value="1"/>
</dbReference>
<sequence length="792" mass="89181">MSAGIAVKPRLHQLTVADQPLVQQSHPLSRADRSSIDSVLELLPRLPIWPATAVERNLRVRGARRILDWLATMPGDGWQDRWIAADIHDRSWMTRIQPDAGPRALELLKDGMRILLTARVVRPSYDFIINYRAVALFDDLRLTVSPDLFARAAAAALQLGMTGRRQNQPLVALTKLVLHTGKDLDQLEPEDFLRARAWSIPVLGRQMPGLHAAWELLSAVGVLPGEHTLRAALRVGQRPTAEIIDEFGLKCGPVRDVLVRYCEERRPALDFSSFRGLLGSLVRNFWLDLEQHHPGIDSLHLPADVALAWKERARTHNNPRIPGQQRRSVGSLFMRVRAFYLDIQQWALEDPSWAPFAVPCPIRKSDIEGHTKVRTQVTAEMHQRVRDRLPQLPVLVAAGERHRTRQQTLLASAAGVEVGTTFEHDGTTFVRSAPKSAALRARERGPEHVWATDVTTGIQVNVTLAENSAFWGWAVIETLRHTGVRLEELLEITHLALVSYQLPDTGEVVPLLQIVPSKSDTERLLLISPELASVLATIVKRIRDPHTGRIPLVAYYDPHERTTGPLLPHLFQHVLGWRREVFSHTHVRRLLNDVLALTGLTDATGRLLRFTPHDFRRIFATEAVAGGLPVHIAARLLGHEDIATTQAYLAVFQDDLIRAYRSFLTERRALRPTVEYREPTDAEWQEFQQHFQLRKLELGTCGRPYGTPCAHEHACVRCPMLRIDLAQRPRLVEITANLQDRIEEANANGWLGEVQGLTVSLDAARTKLETLDRRPTSALAVGLGIPVIRRQH</sequence>
<evidence type="ECO:0000259" key="2">
    <source>
        <dbReference type="PROSITE" id="PS51898"/>
    </source>
</evidence>
<evidence type="ECO:0000313" key="3">
    <source>
        <dbReference type="EMBL" id="GIE26381.1"/>
    </source>
</evidence>
<evidence type="ECO:0000313" key="4">
    <source>
        <dbReference type="Proteomes" id="UP000603200"/>
    </source>
</evidence>
<dbReference type="PROSITE" id="PS51898">
    <property type="entry name" value="TYR_RECOMBINASE"/>
    <property type="match status" value="1"/>
</dbReference>
<dbReference type="Proteomes" id="UP000603200">
    <property type="component" value="Unassembled WGS sequence"/>
</dbReference>
<keyword evidence="4" id="KW-1185">Reference proteome</keyword>
<name>A0ABQ4A691_9ACTN</name>
<evidence type="ECO:0000256" key="1">
    <source>
        <dbReference type="ARBA" id="ARBA00023172"/>
    </source>
</evidence>
<gene>
    <name evidence="3" type="ORF">Ahu01nite_094830</name>
</gene>
<dbReference type="RefSeq" id="WP_203843280.1">
    <property type="nucleotide sequence ID" value="NZ_BAAATV010000033.1"/>
</dbReference>
<dbReference type="InterPro" id="IPR002104">
    <property type="entry name" value="Integrase_catalytic"/>
</dbReference>
<dbReference type="SUPFAM" id="SSF56349">
    <property type="entry name" value="DNA breaking-rejoining enzymes"/>
    <property type="match status" value="1"/>
</dbReference>